<keyword evidence="2" id="KW-1185">Reference proteome</keyword>
<organism evidence="1 2">
    <name type="scientific">Prorocentrum cordatum</name>
    <dbReference type="NCBI Taxonomy" id="2364126"/>
    <lineage>
        <taxon>Eukaryota</taxon>
        <taxon>Sar</taxon>
        <taxon>Alveolata</taxon>
        <taxon>Dinophyceae</taxon>
        <taxon>Prorocentrales</taxon>
        <taxon>Prorocentraceae</taxon>
        <taxon>Prorocentrum</taxon>
    </lineage>
</organism>
<comment type="caution">
    <text evidence="1">The sequence shown here is derived from an EMBL/GenBank/DDBJ whole genome shotgun (WGS) entry which is preliminary data.</text>
</comment>
<dbReference type="EMBL" id="CAUYUJ010005934">
    <property type="protein sequence ID" value="CAK0815507.1"/>
    <property type="molecule type" value="Genomic_DNA"/>
</dbReference>
<proteinExistence type="predicted"/>
<protein>
    <recommendedName>
        <fullName evidence="3">Subtilisin</fullName>
    </recommendedName>
</protein>
<sequence>MPACDRGAATSDRGHGKAGLTVTRSASIANNFMQSDGALGLDHNSLMDQDGPTLLDGNGAQILPLGTNAHAVPTVVIDGHADSFAEGDLSIAVADTVEILAELDDFNSTSTPSAPPRCGSAAG</sequence>
<accession>A0ABN9R9D1</accession>
<feature type="non-terminal residue" evidence="1">
    <location>
        <position position="123"/>
    </location>
</feature>
<dbReference type="Proteomes" id="UP001189429">
    <property type="component" value="Unassembled WGS sequence"/>
</dbReference>
<evidence type="ECO:0000313" key="2">
    <source>
        <dbReference type="Proteomes" id="UP001189429"/>
    </source>
</evidence>
<gene>
    <name evidence="1" type="ORF">PCOR1329_LOCUS18777</name>
</gene>
<reference evidence="1" key="1">
    <citation type="submission" date="2023-10" db="EMBL/GenBank/DDBJ databases">
        <authorList>
            <person name="Chen Y."/>
            <person name="Shah S."/>
            <person name="Dougan E. K."/>
            <person name="Thang M."/>
            <person name="Chan C."/>
        </authorList>
    </citation>
    <scope>NUCLEOTIDE SEQUENCE [LARGE SCALE GENOMIC DNA]</scope>
</reference>
<evidence type="ECO:0008006" key="3">
    <source>
        <dbReference type="Google" id="ProtNLM"/>
    </source>
</evidence>
<evidence type="ECO:0000313" key="1">
    <source>
        <dbReference type="EMBL" id="CAK0815507.1"/>
    </source>
</evidence>
<name>A0ABN9R9D1_9DINO</name>